<dbReference type="RefSeq" id="WP_058498092.1">
    <property type="nucleotide sequence ID" value="NZ_CAAAHW010000017.1"/>
</dbReference>
<dbReference type="InterPro" id="IPR045185">
    <property type="entry name" value="PUB22/23/24-like"/>
</dbReference>
<reference evidence="3 5" key="2">
    <citation type="submission" date="2018-06" db="EMBL/GenBank/DDBJ databases">
        <authorList>
            <consortium name="Pathogen Informatics"/>
            <person name="Doyle S."/>
        </authorList>
    </citation>
    <scope>NUCLEOTIDE SEQUENCE [LARGE SCALE GENOMIC DNA]</scope>
    <source>
        <strain evidence="3 5">NCTC12388</strain>
    </source>
</reference>
<dbReference type="EMBL" id="UGOB01000001">
    <property type="protein sequence ID" value="STX46199.1"/>
    <property type="molecule type" value="Genomic_DNA"/>
</dbReference>
<gene>
    <name evidence="2" type="ORF">Lgra_0894</name>
    <name evidence="3" type="ORF">NCTC12388_02958</name>
</gene>
<dbReference type="Pfam" id="PF04564">
    <property type="entry name" value="U-box"/>
    <property type="match status" value="1"/>
</dbReference>
<evidence type="ECO:0000259" key="1">
    <source>
        <dbReference type="PROSITE" id="PS51698"/>
    </source>
</evidence>
<evidence type="ECO:0000313" key="3">
    <source>
        <dbReference type="EMBL" id="STX46199.1"/>
    </source>
</evidence>
<protein>
    <submittedName>
        <fullName evidence="3">Ubiquitin conjugation factor E4 family domain protein (U-box)</fullName>
    </submittedName>
</protein>
<name>A0A378JFG6_9GAMM</name>
<dbReference type="AlphaFoldDB" id="A0A378JFG6"/>
<feature type="domain" description="U-box" evidence="1">
    <location>
        <begin position="266"/>
        <end position="351"/>
    </location>
</feature>
<dbReference type="SMART" id="SM00504">
    <property type="entry name" value="Ubox"/>
    <property type="match status" value="1"/>
</dbReference>
<organism evidence="3 5">
    <name type="scientific">Legionella gratiana</name>
    <dbReference type="NCBI Taxonomy" id="45066"/>
    <lineage>
        <taxon>Bacteria</taxon>
        <taxon>Pseudomonadati</taxon>
        <taxon>Pseudomonadota</taxon>
        <taxon>Gammaproteobacteria</taxon>
        <taxon>Legionellales</taxon>
        <taxon>Legionellaceae</taxon>
        <taxon>Legionella</taxon>
    </lineage>
</organism>
<dbReference type="STRING" id="45066.Lgra_0894"/>
<accession>A0A378JFG6</accession>
<dbReference type="PANTHER" id="PTHR22849">
    <property type="entry name" value="WDSAM1 PROTEIN"/>
    <property type="match status" value="1"/>
</dbReference>
<dbReference type="PROSITE" id="PS51698">
    <property type="entry name" value="U_BOX"/>
    <property type="match status" value="1"/>
</dbReference>
<dbReference type="SUPFAM" id="SSF57850">
    <property type="entry name" value="RING/U-box"/>
    <property type="match status" value="1"/>
</dbReference>
<evidence type="ECO:0000313" key="2">
    <source>
        <dbReference type="EMBL" id="KTD13602.1"/>
    </source>
</evidence>
<dbReference type="Proteomes" id="UP000254476">
    <property type="component" value="Unassembled WGS sequence"/>
</dbReference>
<dbReference type="PANTHER" id="PTHR22849:SF132">
    <property type="entry name" value="E3 UBIQUITIN-PROTEIN LIGASE PUB23"/>
    <property type="match status" value="1"/>
</dbReference>
<keyword evidence="4" id="KW-1185">Reference proteome</keyword>
<dbReference type="GO" id="GO:0016567">
    <property type="term" value="P:protein ubiquitination"/>
    <property type="evidence" value="ECO:0007669"/>
    <property type="project" value="InterPro"/>
</dbReference>
<evidence type="ECO:0000313" key="5">
    <source>
        <dbReference type="Proteomes" id="UP000254476"/>
    </source>
</evidence>
<dbReference type="InterPro" id="IPR013083">
    <property type="entry name" value="Znf_RING/FYVE/PHD"/>
</dbReference>
<reference evidence="2 4" key="1">
    <citation type="submission" date="2015-11" db="EMBL/GenBank/DDBJ databases">
        <title>Genomic analysis of 38 Legionella species identifies large and diverse effector repertoires.</title>
        <authorList>
            <person name="Burstein D."/>
            <person name="Amaro F."/>
            <person name="Zusman T."/>
            <person name="Lifshitz Z."/>
            <person name="Cohen O."/>
            <person name="Gilbert J.A."/>
            <person name="Pupko T."/>
            <person name="Shuman H.A."/>
            <person name="Segal G."/>
        </authorList>
    </citation>
    <scope>NUCLEOTIDE SEQUENCE [LARGE SCALE GENOMIC DNA]</scope>
    <source>
        <strain evidence="2 4">Lyon 8420412</strain>
    </source>
</reference>
<proteinExistence type="predicted"/>
<dbReference type="EMBL" id="LNYE01000010">
    <property type="protein sequence ID" value="KTD13602.1"/>
    <property type="molecule type" value="Genomic_DNA"/>
</dbReference>
<evidence type="ECO:0000313" key="4">
    <source>
        <dbReference type="Proteomes" id="UP000054691"/>
    </source>
</evidence>
<dbReference type="GO" id="GO:0061630">
    <property type="term" value="F:ubiquitin protein ligase activity"/>
    <property type="evidence" value="ECO:0007669"/>
    <property type="project" value="InterPro"/>
</dbReference>
<dbReference type="InterPro" id="IPR003613">
    <property type="entry name" value="Ubox_domain"/>
</dbReference>
<sequence>MQSKLEDADIFIYGKMGPKETNRILLAKVELLKKQPDFSSKLAALQENEGKLWLIRESRVDGLLTVQSVSYDKGSSKWKMNIPQRYLLSNEKGWIRNNESPGSDLFQAIADSVGGIIKLTEENTTPHLPGLLTLLSENGYYPENRINPKAGEETQTKAYTTYTNLSRSEKLHDRHLKSTIISLPEGILMALSCPLATKKTGEAKLMKDPVTLVKDGITYERVNLLEECPSLEEGHDFYPNIKLKTIINYIAANSLQPDEYLAKLEKVEEDIQDPILFATIENPVLSPSGYSYERSSIEQWISSKQSALPVWSNIQPIPDPVTRVDIRGKALVPNVNLRLFIDAWPSFYEEQQRNCLQFHLGS</sequence>
<dbReference type="Gene3D" id="3.30.40.10">
    <property type="entry name" value="Zinc/RING finger domain, C3HC4 (zinc finger)"/>
    <property type="match status" value="1"/>
</dbReference>
<dbReference type="Proteomes" id="UP000054691">
    <property type="component" value="Unassembled WGS sequence"/>
</dbReference>
<dbReference type="OrthoDB" id="5649725at2"/>